<dbReference type="InterPro" id="IPR036695">
    <property type="entry name" value="Arg-tRNA-synth_N_sf"/>
</dbReference>
<keyword evidence="2" id="KW-0436">Ligase</keyword>
<dbReference type="AlphaFoldDB" id="A0A0G1D0U5"/>
<sequence length="92" mass="10368">MKMKIKEIIKKTIKDIVGTENFSVEHPADEKMGDYASNIAMVMAKQVGKNPRELASEVVSKLSVDERLMEIIEKMEVAGPGFINFWVKDVVL</sequence>
<feature type="non-terminal residue" evidence="2">
    <location>
        <position position="92"/>
    </location>
</feature>
<comment type="caution">
    <text evidence="2">The sequence shown here is derived from an EMBL/GenBank/DDBJ whole genome shotgun (WGS) entry which is preliminary data.</text>
</comment>
<dbReference type="PANTHER" id="PTHR11956:SF5">
    <property type="entry name" value="ARGININE--TRNA LIGASE, CYTOPLASMIC"/>
    <property type="match status" value="1"/>
</dbReference>
<dbReference type="GO" id="GO:0005737">
    <property type="term" value="C:cytoplasm"/>
    <property type="evidence" value="ECO:0007669"/>
    <property type="project" value="InterPro"/>
</dbReference>
<dbReference type="Pfam" id="PF03485">
    <property type="entry name" value="Arg_tRNA_synt_N"/>
    <property type="match status" value="1"/>
</dbReference>
<gene>
    <name evidence="2" type="ORF">UV68_C0073G0006</name>
</gene>
<dbReference type="GO" id="GO:0006420">
    <property type="term" value="P:arginyl-tRNA aminoacylation"/>
    <property type="evidence" value="ECO:0007669"/>
    <property type="project" value="InterPro"/>
</dbReference>
<evidence type="ECO:0000259" key="1">
    <source>
        <dbReference type="SMART" id="SM01016"/>
    </source>
</evidence>
<dbReference type="SMART" id="SM01016">
    <property type="entry name" value="Arg_tRNA_synt_N"/>
    <property type="match status" value="1"/>
</dbReference>
<protein>
    <submittedName>
        <fullName evidence="2">Arginine-tRNA ligase</fullName>
    </submittedName>
</protein>
<organism evidence="2 3">
    <name type="scientific">Candidatus Collierbacteria bacterium GW2011_GWC2_43_12</name>
    <dbReference type="NCBI Taxonomy" id="1618390"/>
    <lineage>
        <taxon>Bacteria</taxon>
        <taxon>Candidatus Collieribacteriota</taxon>
    </lineage>
</organism>
<name>A0A0G1D0U5_9BACT</name>
<evidence type="ECO:0000313" key="2">
    <source>
        <dbReference type="EMBL" id="KKS91322.1"/>
    </source>
</evidence>
<accession>A0A0G1D0U5</accession>
<evidence type="ECO:0000313" key="3">
    <source>
        <dbReference type="Proteomes" id="UP000033980"/>
    </source>
</evidence>
<dbReference type="Gene3D" id="3.30.1360.70">
    <property type="entry name" value="Arginyl tRNA synthetase N-terminal domain"/>
    <property type="match status" value="1"/>
</dbReference>
<dbReference type="Proteomes" id="UP000033980">
    <property type="component" value="Unassembled WGS sequence"/>
</dbReference>
<feature type="domain" description="Arginyl tRNA synthetase N-terminal" evidence="1">
    <location>
        <begin position="3"/>
        <end position="87"/>
    </location>
</feature>
<dbReference type="InterPro" id="IPR005148">
    <property type="entry name" value="Arg-tRNA-synth_N"/>
</dbReference>
<dbReference type="EMBL" id="LCFK01000073">
    <property type="protein sequence ID" value="KKS91322.1"/>
    <property type="molecule type" value="Genomic_DNA"/>
</dbReference>
<proteinExistence type="predicted"/>
<dbReference type="GO" id="GO:0005524">
    <property type="term" value="F:ATP binding"/>
    <property type="evidence" value="ECO:0007669"/>
    <property type="project" value="InterPro"/>
</dbReference>
<reference evidence="2 3" key="1">
    <citation type="journal article" date="2015" name="Nature">
        <title>rRNA introns, odd ribosomes, and small enigmatic genomes across a large radiation of phyla.</title>
        <authorList>
            <person name="Brown C.T."/>
            <person name="Hug L.A."/>
            <person name="Thomas B.C."/>
            <person name="Sharon I."/>
            <person name="Castelle C.J."/>
            <person name="Singh A."/>
            <person name="Wilkins M.J."/>
            <person name="Williams K.H."/>
            <person name="Banfield J.F."/>
        </authorList>
    </citation>
    <scope>NUCLEOTIDE SEQUENCE [LARGE SCALE GENOMIC DNA]</scope>
</reference>
<dbReference type="InterPro" id="IPR001278">
    <property type="entry name" value="Arg-tRNA-ligase"/>
</dbReference>
<dbReference type="GO" id="GO:0004814">
    <property type="term" value="F:arginine-tRNA ligase activity"/>
    <property type="evidence" value="ECO:0007669"/>
    <property type="project" value="InterPro"/>
</dbReference>
<dbReference type="SUPFAM" id="SSF55190">
    <property type="entry name" value="Arginyl-tRNA synthetase (ArgRS), N-terminal 'additional' domain"/>
    <property type="match status" value="1"/>
</dbReference>
<dbReference type="PANTHER" id="PTHR11956">
    <property type="entry name" value="ARGINYL-TRNA SYNTHETASE"/>
    <property type="match status" value="1"/>
</dbReference>